<comment type="caution">
    <text evidence="2">The sequence shown here is derived from an EMBL/GenBank/DDBJ whole genome shotgun (WGS) entry which is preliminary data.</text>
</comment>
<proteinExistence type="predicted"/>
<evidence type="ECO:0000256" key="1">
    <source>
        <dbReference type="SAM" id="MobiDB-lite"/>
    </source>
</evidence>
<gene>
    <name evidence="2" type="ORF">DX908_11775</name>
</gene>
<sequence length="142" mass="16126">MTLSLQGVHEHAAHDDSPPDEKLSLPLNARLVLEALVEADEPCKAYNLLERLRDKGVSAPMTVYRALDRLTELGHIRRIESLNAYIALPAELHDQPVAFRICRRCHRTEIIPLDRSTLRRLDKSGILDGEAYIEVYHDCCLC</sequence>
<dbReference type="InterPro" id="IPR036388">
    <property type="entry name" value="WH-like_DNA-bd_sf"/>
</dbReference>
<evidence type="ECO:0000313" key="2">
    <source>
        <dbReference type="EMBL" id="RFB05886.1"/>
    </source>
</evidence>
<dbReference type="InterPro" id="IPR036390">
    <property type="entry name" value="WH_DNA-bd_sf"/>
</dbReference>
<feature type="compositionally biased region" description="Basic and acidic residues" evidence="1">
    <location>
        <begin position="8"/>
        <end position="21"/>
    </location>
</feature>
<organism evidence="2 3">
    <name type="scientific">Parvularcula marina</name>
    <dbReference type="NCBI Taxonomy" id="2292771"/>
    <lineage>
        <taxon>Bacteria</taxon>
        <taxon>Pseudomonadati</taxon>
        <taxon>Pseudomonadota</taxon>
        <taxon>Alphaproteobacteria</taxon>
        <taxon>Parvularculales</taxon>
        <taxon>Parvularculaceae</taxon>
        <taxon>Parvularcula</taxon>
    </lineage>
</organism>
<dbReference type="OrthoDB" id="9801127at2"/>
<reference evidence="2 3" key="1">
    <citation type="submission" date="2018-08" db="EMBL/GenBank/DDBJ databases">
        <title>Parvularcula sp. SM1705, isolated from surface water of the South Sea China.</title>
        <authorList>
            <person name="Sun L."/>
        </authorList>
    </citation>
    <scope>NUCLEOTIDE SEQUENCE [LARGE SCALE GENOMIC DNA]</scope>
    <source>
        <strain evidence="2 3">SM1705</strain>
    </source>
</reference>
<dbReference type="Gene3D" id="1.10.10.10">
    <property type="entry name" value="Winged helix-like DNA-binding domain superfamily/Winged helix DNA-binding domain"/>
    <property type="match status" value="1"/>
</dbReference>
<dbReference type="EMBL" id="QUQO01000001">
    <property type="protein sequence ID" value="RFB05886.1"/>
    <property type="molecule type" value="Genomic_DNA"/>
</dbReference>
<dbReference type="AlphaFoldDB" id="A0A371RKI3"/>
<evidence type="ECO:0000313" key="3">
    <source>
        <dbReference type="Proteomes" id="UP000264589"/>
    </source>
</evidence>
<dbReference type="Proteomes" id="UP000264589">
    <property type="component" value="Unassembled WGS sequence"/>
</dbReference>
<name>A0A371RKI3_9PROT</name>
<feature type="region of interest" description="Disordered" evidence="1">
    <location>
        <begin position="1"/>
        <end position="21"/>
    </location>
</feature>
<accession>A0A371RKI3</accession>
<keyword evidence="3" id="KW-1185">Reference proteome</keyword>
<dbReference type="InParanoid" id="A0A371RKI3"/>
<dbReference type="RefSeq" id="WP_116392518.1">
    <property type="nucleotide sequence ID" value="NZ_QUQO01000001.1"/>
</dbReference>
<protein>
    <submittedName>
        <fullName evidence="2">Transcriptional repressor</fullName>
    </submittedName>
</protein>
<dbReference type="SUPFAM" id="SSF46785">
    <property type="entry name" value="Winged helix' DNA-binding domain"/>
    <property type="match status" value="1"/>
</dbReference>